<protein>
    <recommendedName>
        <fullName evidence="4">Copper amine oxidase-like N-terminal domain-containing protein</fullName>
    </recommendedName>
</protein>
<comment type="caution">
    <text evidence="2">The sequence shown here is derived from an EMBL/GenBank/DDBJ whole genome shotgun (WGS) entry which is preliminary data.</text>
</comment>
<gene>
    <name evidence="2" type="ORF">GCM10007362_46510</name>
</gene>
<evidence type="ECO:0000256" key="1">
    <source>
        <dbReference type="SAM" id="SignalP"/>
    </source>
</evidence>
<evidence type="ECO:0000313" key="3">
    <source>
        <dbReference type="Proteomes" id="UP000605427"/>
    </source>
</evidence>
<dbReference type="Proteomes" id="UP000605427">
    <property type="component" value="Unassembled WGS sequence"/>
</dbReference>
<keyword evidence="1" id="KW-0732">Signal</keyword>
<evidence type="ECO:0008006" key="4">
    <source>
        <dbReference type="Google" id="ProtNLM"/>
    </source>
</evidence>
<evidence type="ECO:0000313" key="2">
    <source>
        <dbReference type="EMBL" id="GGH86526.1"/>
    </source>
</evidence>
<dbReference type="EMBL" id="BMDD01000007">
    <property type="protein sequence ID" value="GGH86526.1"/>
    <property type="molecule type" value="Genomic_DNA"/>
</dbReference>
<accession>A0ABQ2A9M3</accession>
<name>A0ABQ2A9M3_9BACL</name>
<sequence>MKNTRRLAVSVLVCLSVAAAALTASAAAPIKVYRDGTEVVTEASPHVVEGQVMIPFSLAEELFDRKLSYDSKNRIMNVSDRSGLIATSEDGTLSVTGMEDRDGMWDNLRLRADGSEVYLPGKAIGSNTSYAPEFARANLTEGAEPDIIVLLTQGYGTGVFINEAVVYTSDLNRLPIEDGEVALRKQFRSSEQADGSLLVEAAGVSTVIAKDLILTEKAHRGDGAGIGSIIRYQVENGKLTVTAGVIVGTSEFIGDLKLEYTYKNNVLQAGTAVFTPYDEYR</sequence>
<feature type="chain" id="PRO_5045236426" description="Copper amine oxidase-like N-terminal domain-containing protein" evidence="1">
    <location>
        <begin position="27"/>
        <end position="281"/>
    </location>
</feature>
<dbReference type="RefSeq" id="WP_172246318.1">
    <property type="nucleotide sequence ID" value="NZ_BMDD01000007.1"/>
</dbReference>
<feature type="signal peptide" evidence="1">
    <location>
        <begin position="1"/>
        <end position="26"/>
    </location>
</feature>
<organism evidence="2 3">
    <name type="scientific">Saccharibacillus endophyticus</name>
    <dbReference type="NCBI Taxonomy" id="2060666"/>
    <lineage>
        <taxon>Bacteria</taxon>
        <taxon>Bacillati</taxon>
        <taxon>Bacillota</taxon>
        <taxon>Bacilli</taxon>
        <taxon>Bacillales</taxon>
        <taxon>Paenibacillaceae</taxon>
        <taxon>Saccharibacillus</taxon>
    </lineage>
</organism>
<proteinExistence type="predicted"/>
<reference evidence="3" key="1">
    <citation type="journal article" date="2019" name="Int. J. Syst. Evol. Microbiol.">
        <title>The Global Catalogue of Microorganisms (GCM) 10K type strain sequencing project: providing services to taxonomists for standard genome sequencing and annotation.</title>
        <authorList>
            <consortium name="The Broad Institute Genomics Platform"/>
            <consortium name="The Broad Institute Genome Sequencing Center for Infectious Disease"/>
            <person name="Wu L."/>
            <person name="Ma J."/>
        </authorList>
    </citation>
    <scope>NUCLEOTIDE SEQUENCE [LARGE SCALE GENOMIC DNA]</scope>
    <source>
        <strain evidence="3">CCM 8702</strain>
    </source>
</reference>
<keyword evidence="3" id="KW-1185">Reference proteome</keyword>